<dbReference type="Proteomes" id="UP000033870">
    <property type="component" value="Unassembled WGS sequence"/>
</dbReference>
<dbReference type="EMBL" id="LCRX01000021">
    <property type="protein sequence ID" value="KKW41382.1"/>
    <property type="molecule type" value="Genomic_DNA"/>
</dbReference>
<comment type="caution">
    <text evidence="2">The sequence shown here is derived from an EMBL/GenBank/DDBJ whole genome shotgun (WGS) entry which is preliminary data.</text>
</comment>
<gene>
    <name evidence="2" type="ORF">UY92_C0021G0016</name>
</gene>
<feature type="region of interest" description="Disordered" evidence="1">
    <location>
        <begin position="1"/>
        <end position="37"/>
    </location>
</feature>
<evidence type="ECO:0000313" key="3">
    <source>
        <dbReference type="Proteomes" id="UP000033870"/>
    </source>
</evidence>
<feature type="compositionally biased region" description="Basic and acidic residues" evidence="1">
    <location>
        <begin position="1"/>
        <end position="15"/>
    </location>
</feature>
<accession>A0A0G2AJH4</accession>
<reference evidence="2 3" key="1">
    <citation type="journal article" date="2015" name="Nature">
        <title>rRNA introns, odd ribosomes, and small enigmatic genomes across a large radiation of phyla.</title>
        <authorList>
            <person name="Brown C.T."/>
            <person name="Hug L.A."/>
            <person name="Thomas B.C."/>
            <person name="Sharon I."/>
            <person name="Castelle C.J."/>
            <person name="Singh A."/>
            <person name="Wilkins M.J."/>
            <person name="Williams K.H."/>
            <person name="Banfield J.F."/>
        </authorList>
    </citation>
    <scope>NUCLEOTIDE SEQUENCE [LARGE SCALE GENOMIC DNA]</scope>
</reference>
<proteinExistence type="predicted"/>
<dbReference type="STRING" id="1619044.UY92_C0021G0016"/>
<dbReference type="AlphaFoldDB" id="A0A0G2AJH4"/>
<name>A0A0G2AJH4_9BACT</name>
<protein>
    <submittedName>
        <fullName evidence="2">Uncharacterized protein</fullName>
    </submittedName>
</protein>
<evidence type="ECO:0000313" key="2">
    <source>
        <dbReference type="EMBL" id="KKW41382.1"/>
    </source>
</evidence>
<sequence length="47" mass="5202">MNLAGKREAERKEQSEELSGTENRRISVGGHDSALNEGRMEALAIEM</sequence>
<evidence type="ECO:0000256" key="1">
    <source>
        <dbReference type="SAM" id="MobiDB-lite"/>
    </source>
</evidence>
<organism evidence="2 3">
    <name type="scientific">Candidatus Magasanikbacteria bacterium GW2011_GWA2_56_11</name>
    <dbReference type="NCBI Taxonomy" id="1619044"/>
    <lineage>
        <taxon>Bacteria</taxon>
        <taxon>Candidatus Magasanikiibacteriota</taxon>
    </lineage>
</organism>